<dbReference type="Proteomes" id="UP000216008">
    <property type="component" value="Unassembled WGS sequence"/>
</dbReference>
<dbReference type="GO" id="GO:0008176">
    <property type="term" value="F:tRNA (guanine(46)-N7)-methyltransferase activity"/>
    <property type="evidence" value="ECO:0007669"/>
    <property type="project" value="UniProtKB-UniRule"/>
</dbReference>
<dbReference type="PROSITE" id="PS51625">
    <property type="entry name" value="SAM_MT_TRMB"/>
    <property type="match status" value="1"/>
</dbReference>
<keyword evidence="6 9" id="KW-0819">tRNA processing</keyword>
<dbReference type="CDD" id="cd02440">
    <property type="entry name" value="AdoMet_MTases"/>
    <property type="match status" value="1"/>
</dbReference>
<evidence type="ECO:0000313" key="11">
    <source>
        <dbReference type="EMBL" id="PAB56568.1"/>
    </source>
</evidence>
<comment type="function">
    <text evidence="2 9">Catalyzes the formation of N(7)-methylguanine at position 46 (m7G46) in tRNA.</text>
</comment>
<evidence type="ECO:0000256" key="3">
    <source>
        <dbReference type="ARBA" id="ARBA00022603"/>
    </source>
</evidence>
<dbReference type="PANTHER" id="PTHR23417">
    <property type="entry name" value="3-DEOXY-D-MANNO-OCTULOSONIC-ACID TRANSFERASE/TRNA GUANINE-N 7 - -METHYLTRANSFERASE"/>
    <property type="match status" value="1"/>
</dbReference>
<dbReference type="PANTHER" id="PTHR23417:SF14">
    <property type="entry name" value="PENTACOTRIPEPTIDE-REPEAT REGION OF PRORP DOMAIN-CONTAINING PROTEIN"/>
    <property type="match status" value="1"/>
</dbReference>
<evidence type="ECO:0000256" key="9">
    <source>
        <dbReference type="HAMAP-Rule" id="MF_01057"/>
    </source>
</evidence>
<dbReference type="HAMAP" id="MF_01057">
    <property type="entry name" value="tRNA_methyltr_TrmB"/>
    <property type="match status" value="1"/>
</dbReference>
<dbReference type="EC" id="2.1.1.33" evidence="9"/>
<evidence type="ECO:0000256" key="1">
    <source>
        <dbReference type="ARBA" id="ARBA00000142"/>
    </source>
</evidence>
<evidence type="ECO:0000256" key="4">
    <source>
        <dbReference type="ARBA" id="ARBA00022679"/>
    </source>
</evidence>
<dbReference type="UniPathway" id="UPA00989"/>
<keyword evidence="3 9" id="KW-0489">Methyltransferase</keyword>
<proteinExistence type="inferred from homology"/>
<feature type="binding site" evidence="9">
    <location>
        <position position="156"/>
    </location>
    <ligand>
        <name>substrate</name>
    </ligand>
</feature>
<dbReference type="AlphaFoldDB" id="A0A1Y4IA99"/>
<protein>
    <recommendedName>
        <fullName evidence="9">tRNA (guanine-N(7)-)-methyltransferase</fullName>
        <ecNumber evidence="9">2.1.1.33</ecNumber>
    </recommendedName>
    <alternativeName>
        <fullName evidence="9">tRNA (guanine(46)-N(7))-methyltransferase</fullName>
    </alternativeName>
    <alternativeName>
        <fullName evidence="9">tRNA(m7G46)-methyltransferase</fullName>
    </alternativeName>
</protein>
<feature type="binding site" evidence="9">
    <location>
        <begin position="196"/>
        <end position="199"/>
    </location>
    <ligand>
        <name>substrate</name>
    </ligand>
</feature>
<evidence type="ECO:0000256" key="8">
    <source>
        <dbReference type="ARBA" id="ARBA00060767"/>
    </source>
</evidence>
<keyword evidence="5 9" id="KW-0949">S-adenosyl-L-methionine</keyword>
<dbReference type="RefSeq" id="WP_004893609.1">
    <property type="nucleotide sequence ID" value="NZ_CP021703.1"/>
</dbReference>
<feature type="binding site" evidence="9">
    <location>
        <position position="71"/>
    </location>
    <ligand>
        <name>S-adenosyl-L-methionine</name>
        <dbReference type="ChEBI" id="CHEBI:59789"/>
    </ligand>
</feature>
<accession>A0A1Y4IA99</accession>
<comment type="catalytic activity">
    <reaction evidence="1 9">
        <text>guanosine(46) in tRNA + S-adenosyl-L-methionine = N(7)-methylguanosine(46) in tRNA + S-adenosyl-L-homocysteine</text>
        <dbReference type="Rhea" id="RHEA:42708"/>
        <dbReference type="Rhea" id="RHEA-COMP:10188"/>
        <dbReference type="Rhea" id="RHEA-COMP:10189"/>
        <dbReference type="ChEBI" id="CHEBI:57856"/>
        <dbReference type="ChEBI" id="CHEBI:59789"/>
        <dbReference type="ChEBI" id="CHEBI:74269"/>
        <dbReference type="ChEBI" id="CHEBI:74480"/>
        <dbReference type="EC" id="2.1.1.33"/>
    </reaction>
</comment>
<dbReference type="Gene3D" id="3.40.50.150">
    <property type="entry name" value="Vaccinia Virus protein VP39"/>
    <property type="match status" value="1"/>
</dbReference>
<gene>
    <name evidence="9" type="primary">trmB</name>
    <name evidence="10" type="ORF">A3P64_02915</name>
    <name evidence="11" type="ORF">A3Q24_01530</name>
</gene>
<dbReference type="InterPro" id="IPR029063">
    <property type="entry name" value="SAM-dependent_MTases_sf"/>
</dbReference>
<dbReference type="GO" id="GO:0043527">
    <property type="term" value="C:tRNA methyltransferase complex"/>
    <property type="evidence" value="ECO:0007669"/>
    <property type="project" value="TreeGrafter"/>
</dbReference>
<feature type="binding site" evidence="9">
    <location>
        <position position="120"/>
    </location>
    <ligand>
        <name>S-adenosyl-L-methionine</name>
        <dbReference type="ChEBI" id="CHEBI:59789"/>
    </ligand>
</feature>
<feature type="region of interest" description="Interaction with RNA" evidence="9">
    <location>
        <begin position="126"/>
        <end position="131"/>
    </location>
</feature>
<dbReference type="InterPro" id="IPR003358">
    <property type="entry name" value="tRNA_(Gua-N-7)_MeTrfase_Trmb"/>
</dbReference>
<dbReference type="FunFam" id="3.40.50.150:FF:000035">
    <property type="entry name" value="tRNA (guanine-N(7)-)-methyltransferase"/>
    <property type="match status" value="1"/>
</dbReference>
<dbReference type="SUPFAM" id="SSF53335">
    <property type="entry name" value="S-adenosyl-L-methionine-dependent methyltransferases"/>
    <property type="match status" value="1"/>
</dbReference>
<feature type="binding site" evidence="9">
    <location>
        <position position="98"/>
    </location>
    <ligand>
        <name>S-adenosyl-L-methionine</name>
        <dbReference type="ChEBI" id="CHEBI:59789"/>
    </ligand>
</feature>
<dbReference type="NCBIfam" id="TIGR00091">
    <property type="entry name" value="tRNA (guanosine(46)-N7)-methyltransferase TrmB"/>
    <property type="match status" value="1"/>
</dbReference>
<feature type="binding site" evidence="9">
    <location>
        <position position="46"/>
    </location>
    <ligand>
        <name>S-adenosyl-L-methionine</name>
        <dbReference type="ChEBI" id="CHEBI:59789"/>
    </ligand>
</feature>
<evidence type="ECO:0000256" key="5">
    <source>
        <dbReference type="ARBA" id="ARBA00022691"/>
    </source>
</evidence>
<dbReference type="Pfam" id="PF02390">
    <property type="entry name" value="Methyltransf_4"/>
    <property type="match status" value="1"/>
</dbReference>
<dbReference type="EMBL" id="NIBD01000009">
    <property type="protein sequence ID" value="PAB56568.1"/>
    <property type="molecule type" value="Genomic_DNA"/>
</dbReference>
<comment type="similarity">
    <text evidence="8 9">Belongs to the class I-like SAM-binding methyltransferase superfamily. TrmB family.</text>
</comment>
<comment type="caution">
    <text evidence="11">The sequence shown here is derived from an EMBL/GenBank/DDBJ whole genome shotgun (WGS) entry which is preliminary data.</text>
</comment>
<keyword evidence="4 9" id="KW-0808">Transferase</keyword>
<evidence type="ECO:0000256" key="7">
    <source>
        <dbReference type="ARBA" id="ARBA00060552"/>
    </source>
</evidence>
<evidence type="ECO:0000313" key="13">
    <source>
        <dbReference type="Proteomes" id="UP000216448"/>
    </source>
</evidence>
<evidence type="ECO:0000256" key="6">
    <source>
        <dbReference type="ARBA" id="ARBA00022694"/>
    </source>
</evidence>
<organism evidence="11 12">
    <name type="scientific">Lactobacillus johnsonii</name>
    <dbReference type="NCBI Taxonomy" id="33959"/>
    <lineage>
        <taxon>Bacteria</taxon>
        <taxon>Bacillati</taxon>
        <taxon>Bacillota</taxon>
        <taxon>Bacilli</taxon>
        <taxon>Lactobacillales</taxon>
        <taxon>Lactobacillaceae</taxon>
        <taxon>Lactobacillus</taxon>
    </lineage>
</organism>
<feature type="binding site" evidence="9">
    <location>
        <position position="124"/>
    </location>
    <ligand>
        <name>substrate</name>
    </ligand>
</feature>
<dbReference type="NCBIfam" id="NF001080">
    <property type="entry name" value="PRK00121.2-2"/>
    <property type="match status" value="1"/>
</dbReference>
<dbReference type="EMBL" id="NIBB01000012">
    <property type="protein sequence ID" value="PAB53133.1"/>
    <property type="molecule type" value="Genomic_DNA"/>
</dbReference>
<dbReference type="Proteomes" id="UP000216448">
    <property type="component" value="Unassembled WGS sequence"/>
</dbReference>
<evidence type="ECO:0000313" key="12">
    <source>
        <dbReference type="Proteomes" id="UP000216008"/>
    </source>
</evidence>
<reference evidence="12 13" key="1">
    <citation type="submission" date="2017-05" db="EMBL/GenBank/DDBJ databases">
        <title>Lactobacillus johnsonii from commercial turkeys.</title>
        <authorList>
            <person name="Johnson T.J."/>
            <person name="Youmans B."/>
        </authorList>
    </citation>
    <scope>NUCLEOTIDE SEQUENCE [LARGE SCALE GENOMIC DNA]</scope>
    <source>
        <strain evidence="11 12">UMNLJ114</strain>
        <strain evidence="10 13">UMNLJ54</strain>
    </source>
</reference>
<sequence length="218" mass="25505">MRLRNKPWAQKLVAEHPEAILNEPDPDKKINWEERFEDFSKPLAIEIGSGKGQFITTLAKEHPEMNFIGVELQTTAAGMILRTKLEEKIDNLQLMCADAANIAMYLPENSVDIVYLNFSDPWPKTRHEKRRLTYKSFLDKYRQILKPEGHLEFKTDNRGLFEYSLVSLNNYGMKFDYVSLDLHHADDEIFERNVETEYEHKFAAKGNPIYCLHAHFVK</sequence>
<evidence type="ECO:0000256" key="2">
    <source>
        <dbReference type="ARBA" id="ARBA00003015"/>
    </source>
</evidence>
<comment type="pathway">
    <text evidence="7 9">tRNA modification; N(7)-methylguanine-tRNA biosynthesis.</text>
</comment>
<dbReference type="InterPro" id="IPR055361">
    <property type="entry name" value="tRNA_methyltr_TrmB_bact"/>
</dbReference>
<evidence type="ECO:0000313" key="10">
    <source>
        <dbReference type="EMBL" id="PAB53133.1"/>
    </source>
</evidence>
<name>A0A1Y4IA99_LACJH</name>